<name>A0AAV4MP76_CAEEX</name>
<gene>
    <name evidence="2" type="ORF">CEXT_787201</name>
</gene>
<evidence type="ECO:0000313" key="2">
    <source>
        <dbReference type="EMBL" id="GIX74236.1"/>
    </source>
</evidence>
<proteinExistence type="predicted"/>
<evidence type="ECO:0000313" key="3">
    <source>
        <dbReference type="Proteomes" id="UP001054945"/>
    </source>
</evidence>
<organism evidence="2 3">
    <name type="scientific">Caerostris extrusa</name>
    <name type="common">Bark spider</name>
    <name type="synonym">Caerostris bankana</name>
    <dbReference type="NCBI Taxonomy" id="172846"/>
    <lineage>
        <taxon>Eukaryota</taxon>
        <taxon>Metazoa</taxon>
        <taxon>Ecdysozoa</taxon>
        <taxon>Arthropoda</taxon>
        <taxon>Chelicerata</taxon>
        <taxon>Arachnida</taxon>
        <taxon>Araneae</taxon>
        <taxon>Araneomorphae</taxon>
        <taxon>Entelegynae</taxon>
        <taxon>Araneoidea</taxon>
        <taxon>Araneidae</taxon>
        <taxon>Caerostris</taxon>
    </lineage>
</organism>
<protein>
    <submittedName>
        <fullName evidence="2">Uncharacterized protein</fullName>
    </submittedName>
</protein>
<feature type="compositionally biased region" description="Polar residues" evidence="1">
    <location>
        <begin position="79"/>
        <end position="111"/>
    </location>
</feature>
<keyword evidence="3" id="KW-1185">Reference proteome</keyword>
<feature type="region of interest" description="Disordered" evidence="1">
    <location>
        <begin position="79"/>
        <end position="119"/>
    </location>
</feature>
<accession>A0AAV4MP76</accession>
<reference evidence="2 3" key="1">
    <citation type="submission" date="2021-06" db="EMBL/GenBank/DDBJ databases">
        <title>Caerostris extrusa draft genome.</title>
        <authorList>
            <person name="Kono N."/>
            <person name="Arakawa K."/>
        </authorList>
    </citation>
    <scope>NUCLEOTIDE SEQUENCE [LARGE SCALE GENOMIC DNA]</scope>
</reference>
<sequence length="125" mass="14274">MIKINIPRHYFSIFKYIFTTPSGLSQLLFTTPYISLNNFHTSLISRNSILIEVSIHNSSVSARACYLSTFWSRISENNRCPSRRGTANSTPTPNKIQQDSSRRSSATTPEQKLTGKQDEGLRFIW</sequence>
<dbReference type="EMBL" id="BPLR01020045">
    <property type="protein sequence ID" value="GIX74236.1"/>
    <property type="molecule type" value="Genomic_DNA"/>
</dbReference>
<dbReference type="AlphaFoldDB" id="A0AAV4MP76"/>
<dbReference type="Proteomes" id="UP001054945">
    <property type="component" value="Unassembled WGS sequence"/>
</dbReference>
<evidence type="ECO:0000256" key="1">
    <source>
        <dbReference type="SAM" id="MobiDB-lite"/>
    </source>
</evidence>
<comment type="caution">
    <text evidence="2">The sequence shown here is derived from an EMBL/GenBank/DDBJ whole genome shotgun (WGS) entry which is preliminary data.</text>
</comment>